<dbReference type="Gene3D" id="3.90.930.12">
    <property type="entry name" value="Ribosomal protein L6, alpha-beta domain"/>
    <property type="match status" value="2"/>
</dbReference>
<sequence length="181" mass="20018">MSRIGQMNIELPETVNITLSPGLVNIKGPKGNLLVPYHEDMKVTQSDGNLSVERPSDSRSHRSLHGTTRQLISNGVYGVTEGFAKELEIRGVGYQANMKGKYLVLQLGYSHEIYFEPPEGIEIKANKTELIVSGINKQLVGEVAAKIRSFRKPEPYKGKGIRYKDEYVRSKQGKTVGGVTA</sequence>
<evidence type="ECO:0000259" key="6">
    <source>
        <dbReference type="Pfam" id="PF00347"/>
    </source>
</evidence>
<reference evidence="7" key="1">
    <citation type="submission" date="2018-05" db="EMBL/GenBank/DDBJ databases">
        <authorList>
            <person name="Lanie J.A."/>
            <person name="Ng W.-L."/>
            <person name="Kazmierczak K.M."/>
            <person name="Andrzejewski T.M."/>
            <person name="Davidsen T.M."/>
            <person name="Wayne K.J."/>
            <person name="Tettelin H."/>
            <person name="Glass J.I."/>
            <person name="Rusch D."/>
            <person name="Podicherti R."/>
            <person name="Tsui H.-C.T."/>
            <person name="Winkler M.E."/>
        </authorList>
    </citation>
    <scope>NUCLEOTIDE SEQUENCE</scope>
</reference>
<name>A0A381X703_9ZZZZ</name>
<gene>
    <name evidence="7" type="ORF">METZ01_LOCUS112841</name>
</gene>
<dbReference type="NCBIfam" id="TIGR03654">
    <property type="entry name" value="L6_bact"/>
    <property type="match status" value="1"/>
</dbReference>
<dbReference type="GO" id="GO:0019843">
    <property type="term" value="F:rRNA binding"/>
    <property type="evidence" value="ECO:0007669"/>
    <property type="project" value="UniProtKB-KW"/>
</dbReference>
<keyword evidence="3" id="KW-0694">RNA-binding</keyword>
<dbReference type="InterPro" id="IPR019906">
    <property type="entry name" value="Ribosomal_uL6_bac-type"/>
</dbReference>
<dbReference type="GO" id="GO:0022625">
    <property type="term" value="C:cytosolic large ribosomal subunit"/>
    <property type="evidence" value="ECO:0007669"/>
    <property type="project" value="TreeGrafter"/>
</dbReference>
<evidence type="ECO:0000256" key="1">
    <source>
        <dbReference type="ARBA" id="ARBA00009356"/>
    </source>
</evidence>
<keyword evidence="5" id="KW-0687">Ribonucleoprotein</keyword>
<dbReference type="PANTHER" id="PTHR11655">
    <property type="entry name" value="60S/50S RIBOSOMAL PROTEIN L6/L9"/>
    <property type="match status" value="1"/>
</dbReference>
<keyword evidence="2" id="KW-0699">rRNA-binding</keyword>
<dbReference type="SUPFAM" id="SSF56053">
    <property type="entry name" value="Ribosomal protein L6"/>
    <property type="match status" value="2"/>
</dbReference>
<comment type="similarity">
    <text evidence="1">Belongs to the universal ribosomal protein uL6 family.</text>
</comment>
<dbReference type="InterPro" id="IPR036789">
    <property type="entry name" value="Ribosomal_uL6-like_a/b-dom_sf"/>
</dbReference>
<dbReference type="PRINTS" id="PR00059">
    <property type="entry name" value="RIBOSOMALL6"/>
</dbReference>
<dbReference type="PROSITE" id="PS00525">
    <property type="entry name" value="RIBOSOMAL_L6_1"/>
    <property type="match status" value="1"/>
</dbReference>
<dbReference type="FunFam" id="3.90.930.12:FF:000002">
    <property type="entry name" value="50S ribosomal protein L6"/>
    <property type="match status" value="1"/>
</dbReference>
<evidence type="ECO:0000256" key="3">
    <source>
        <dbReference type="ARBA" id="ARBA00022884"/>
    </source>
</evidence>
<dbReference type="InterPro" id="IPR020040">
    <property type="entry name" value="Ribosomal_uL6_a/b-dom"/>
</dbReference>
<dbReference type="GO" id="GO:0002181">
    <property type="term" value="P:cytoplasmic translation"/>
    <property type="evidence" value="ECO:0007669"/>
    <property type="project" value="TreeGrafter"/>
</dbReference>
<dbReference type="PANTHER" id="PTHR11655:SF14">
    <property type="entry name" value="LARGE RIBOSOMAL SUBUNIT PROTEIN UL6M"/>
    <property type="match status" value="1"/>
</dbReference>
<dbReference type="AlphaFoldDB" id="A0A381X703"/>
<feature type="domain" description="Large ribosomal subunit protein uL6 alpha-beta" evidence="6">
    <location>
        <begin position="91"/>
        <end position="163"/>
    </location>
</feature>
<evidence type="ECO:0000313" key="7">
    <source>
        <dbReference type="EMBL" id="SVA59987.1"/>
    </source>
</evidence>
<protein>
    <recommendedName>
        <fullName evidence="6">Large ribosomal subunit protein uL6 alpha-beta domain-containing protein</fullName>
    </recommendedName>
</protein>
<evidence type="ECO:0000256" key="5">
    <source>
        <dbReference type="ARBA" id="ARBA00023274"/>
    </source>
</evidence>
<proteinExistence type="inferred from homology"/>
<accession>A0A381X703</accession>
<evidence type="ECO:0000256" key="4">
    <source>
        <dbReference type="ARBA" id="ARBA00022980"/>
    </source>
</evidence>
<dbReference type="GO" id="GO:0003735">
    <property type="term" value="F:structural constituent of ribosome"/>
    <property type="evidence" value="ECO:0007669"/>
    <property type="project" value="InterPro"/>
</dbReference>
<dbReference type="InterPro" id="IPR002358">
    <property type="entry name" value="Ribosomal_uL6_CS"/>
</dbReference>
<dbReference type="PIRSF" id="PIRSF002162">
    <property type="entry name" value="Ribosomal_L6"/>
    <property type="match status" value="1"/>
</dbReference>
<dbReference type="FunFam" id="3.90.930.12:FF:000001">
    <property type="entry name" value="50S ribosomal protein L6"/>
    <property type="match status" value="1"/>
</dbReference>
<keyword evidence="4" id="KW-0689">Ribosomal protein</keyword>
<evidence type="ECO:0000256" key="2">
    <source>
        <dbReference type="ARBA" id="ARBA00022730"/>
    </source>
</evidence>
<dbReference type="EMBL" id="UINC01013986">
    <property type="protein sequence ID" value="SVA59987.1"/>
    <property type="molecule type" value="Genomic_DNA"/>
</dbReference>
<dbReference type="Pfam" id="PF00347">
    <property type="entry name" value="Ribosomal_L6"/>
    <property type="match status" value="2"/>
</dbReference>
<feature type="domain" description="Large ribosomal subunit protein uL6 alpha-beta" evidence="6">
    <location>
        <begin position="12"/>
        <end position="82"/>
    </location>
</feature>
<organism evidence="7">
    <name type="scientific">marine metagenome</name>
    <dbReference type="NCBI Taxonomy" id="408172"/>
    <lineage>
        <taxon>unclassified sequences</taxon>
        <taxon>metagenomes</taxon>
        <taxon>ecological metagenomes</taxon>
    </lineage>
</organism>
<dbReference type="InterPro" id="IPR000702">
    <property type="entry name" value="Ribosomal_uL6-like"/>
</dbReference>
<dbReference type="HAMAP" id="MF_01365_B">
    <property type="entry name" value="Ribosomal_uL6_B"/>
    <property type="match status" value="1"/>
</dbReference>